<accession>A0A6J6N961</accession>
<dbReference type="InterPro" id="IPR035169">
    <property type="entry name" value="DUF5318"/>
</dbReference>
<evidence type="ECO:0000313" key="1">
    <source>
        <dbReference type="EMBL" id="CAB4681415.1"/>
    </source>
</evidence>
<gene>
    <name evidence="1" type="ORF">UFOPK2366_00238</name>
</gene>
<dbReference type="EMBL" id="CAEZXM010000027">
    <property type="protein sequence ID" value="CAB4681415.1"/>
    <property type="molecule type" value="Genomic_DNA"/>
</dbReference>
<sequence>MSFSADALRKGGNRNGHGSVARAVVDHRLERRALINEYRRGRLARDQLCDAHPELIRAAKNVGAPSSVTCPICEVVKLVLVTYVFGPRLPAHGRCVTTKADLAQFEGRTDDLDAYVVEACVNCRWHHLLRVLPLGGKPAPPASALT</sequence>
<dbReference type="Pfam" id="PF17249">
    <property type="entry name" value="DUF5318"/>
    <property type="match status" value="1"/>
</dbReference>
<dbReference type="AlphaFoldDB" id="A0A6J6N961"/>
<name>A0A6J6N961_9ZZZZ</name>
<reference evidence="1" key="1">
    <citation type="submission" date="2020-05" db="EMBL/GenBank/DDBJ databases">
        <authorList>
            <person name="Chiriac C."/>
            <person name="Salcher M."/>
            <person name="Ghai R."/>
            <person name="Kavagutti S V."/>
        </authorList>
    </citation>
    <scope>NUCLEOTIDE SEQUENCE</scope>
</reference>
<proteinExistence type="predicted"/>
<protein>
    <submittedName>
        <fullName evidence="1">Unannotated protein</fullName>
    </submittedName>
</protein>
<organism evidence="1">
    <name type="scientific">freshwater metagenome</name>
    <dbReference type="NCBI Taxonomy" id="449393"/>
    <lineage>
        <taxon>unclassified sequences</taxon>
        <taxon>metagenomes</taxon>
        <taxon>ecological metagenomes</taxon>
    </lineage>
</organism>